<name>A0A420IZH3_9PEZI</name>
<feature type="compositionally biased region" description="Polar residues" evidence="1">
    <location>
        <begin position="211"/>
        <end position="220"/>
    </location>
</feature>
<proteinExistence type="predicted"/>
<comment type="caution">
    <text evidence="2">The sequence shown here is derived from an EMBL/GenBank/DDBJ whole genome shotgun (WGS) entry which is preliminary data.</text>
</comment>
<organism evidence="2 3">
    <name type="scientific">Golovinomyces cichoracearum</name>
    <dbReference type="NCBI Taxonomy" id="62708"/>
    <lineage>
        <taxon>Eukaryota</taxon>
        <taxon>Fungi</taxon>
        <taxon>Dikarya</taxon>
        <taxon>Ascomycota</taxon>
        <taxon>Pezizomycotina</taxon>
        <taxon>Leotiomycetes</taxon>
        <taxon>Erysiphales</taxon>
        <taxon>Erysiphaceae</taxon>
        <taxon>Golovinomyces</taxon>
    </lineage>
</organism>
<accession>A0A420IZH3</accession>
<protein>
    <submittedName>
        <fullName evidence="2">Uncharacterized protein</fullName>
    </submittedName>
</protein>
<gene>
    <name evidence="2" type="ORF">GcM1_198032</name>
</gene>
<evidence type="ECO:0000256" key="1">
    <source>
        <dbReference type="SAM" id="MobiDB-lite"/>
    </source>
</evidence>
<feature type="region of interest" description="Disordered" evidence="1">
    <location>
        <begin position="198"/>
        <end position="220"/>
    </location>
</feature>
<evidence type="ECO:0000313" key="2">
    <source>
        <dbReference type="EMBL" id="RKF79940.1"/>
    </source>
</evidence>
<evidence type="ECO:0000313" key="3">
    <source>
        <dbReference type="Proteomes" id="UP000285326"/>
    </source>
</evidence>
<reference evidence="2 3" key="1">
    <citation type="journal article" date="2018" name="BMC Genomics">
        <title>Comparative genome analyses reveal sequence features reflecting distinct modes of host-adaptation between dicot and monocot powdery mildew.</title>
        <authorList>
            <person name="Wu Y."/>
            <person name="Ma X."/>
            <person name="Pan Z."/>
            <person name="Kale S.D."/>
            <person name="Song Y."/>
            <person name="King H."/>
            <person name="Zhang Q."/>
            <person name="Presley C."/>
            <person name="Deng X."/>
            <person name="Wei C.I."/>
            <person name="Xiao S."/>
        </authorList>
    </citation>
    <scope>NUCLEOTIDE SEQUENCE [LARGE SCALE GENOMIC DNA]</scope>
    <source>
        <strain evidence="2">UMSG1</strain>
    </source>
</reference>
<dbReference type="EMBL" id="MCBS01019822">
    <property type="protein sequence ID" value="RKF79940.1"/>
    <property type="molecule type" value="Genomic_DNA"/>
</dbReference>
<dbReference type="AlphaFoldDB" id="A0A420IZH3"/>
<dbReference type="Proteomes" id="UP000285326">
    <property type="component" value="Unassembled WGS sequence"/>
</dbReference>
<sequence length="220" mass="25770">MNNPSHMPNPQNSNYEYDGFNIEPDLWGHPIELDKSPTQPKVNAYILWRWKVYKRNKLQDHQPWGLFQEDFEGWSKQTLDLAYKGFIRKLRDHLLASGVWIDRRRALHMSKALEQALSEENPAKRTAEEVKRQMETFVIFNSKYRSIIDKNLNNSRQSKGEKVMLKSKYEPTGPAQSGGIFSEQLSSDHSVNLSELDVQNSVDNLPDKQNKYQVYQEQKK</sequence>